<evidence type="ECO:0000313" key="2">
    <source>
        <dbReference type="Proteomes" id="UP001562425"/>
    </source>
</evidence>
<reference evidence="1 2" key="1">
    <citation type="submission" date="2024-05" db="EMBL/GenBank/DDBJ databases">
        <title>Culex pipiens pipiens assembly and annotation.</title>
        <authorList>
            <person name="Alout H."/>
            <person name="Durand T."/>
        </authorList>
    </citation>
    <scope>NUCLEOTIDE SEQUENCE [LARGE SCALE GENOMIC DNA]</scope>
    <source>
        <strain evidence="1">HA-2024</strain>
        <tissue evidence="1">Whole body</tissue>
    </source>
</reference>
<keyword evidence="2" id="KW-1185">Reference proteome</keyword>
<evidence type="ECO:0000313" key="1">
    <source>
        <dbReference type="EMBL" id="KAL1400582.1"/>
    </source>
</evidence>
<name>A0ABD1DNU6_CULPP</name>
<dbReference type="Proteomes" id="UP001562425">
    <property type="component" value="Unassembled WGS sequence"/>
</dbReference>
<dbReference type="AlphaFoldDB" id="A0ABD1DNU6"/>
<proteinExistence type="predicted"/>
<sequence>MAGRCSRKKCRTCRLVDGTNGLTGYNQEKRSNQCECTYQRGDSSELVTWNSKEMSSGSVEVAFGGCHALRLSSPKGEEHVSVFDSATALTCTQACTDRRCFR</sequence>
<dbReference type="EMBL" id="JBEHCU010005197">
    <property type="protein sequence ID" value="KAL1400582.1"/>
    <property type="molecule type" value="Genomic_DNA"/>
</dbReference>
<protein>
    <submittedName>
        <fullName evidence="1">Uncharacterized protein</fullName>
    </submittedName>
</protein>
<comment type="caution">
    <text evidence="1">The sequence shown here is derived from an EMBL/GenBank/DDBJ whole genome shotgun (WGS) entry which is preliminary data.</text>
</comment>
<gene>
    <name evidence="1" type="ORF">pipiens_007307</name>
</gene>
<organism evidence="1 2">
    <name type="scientific">Culex pipiens pipiens</name>
    <name type="common">Northern house mosquito</name>
    <dbReference type="NCBI Taxonomy" id="38569"/>
    <lineage>
        <taxon>Eukaryota</taxon>
        <taxon>Metazoa</taxon>
        <taxon>Ecdysozoa</taxon>
        <taxon>Arthropoda</taxon>
        <taxon>Hexapoda</taxon>
        <taxon>Insecta</taxon>
        <taxon>Pterygota</taxon>
        <taxon>Neoptera</taxon>
        <taxon>Endopterygota</taxon>
        <taxon>Diptera</taxon>
        <taxon>Nematocera</taxon>
        <taxon>Culicoidea</taxon>
        <taxon>Culicidae</taxon>
        <taxon>Culicinae</taxon>
        <taxon>Culicini</taxon>
        <taxon>Culex</taxon>
        <taxon>Culex</taxon>
    </lineage>
</organism>
<accession>A0ABD1DNU6</accession>